<proteinExistence type="predicted"/>
<name>A0A3Q9RJV2_9BACI</name>
<dbReference type="KEGG" id="pasa:BAOM_0335"/>
<gene>
    <name evidence="1" type="ORF">BAOM_0335</name>
</gene>
<sequence>MSLRAEWEGLLNVVDTVPISPICLGTEERVNVSASVLTVYHNGFAA</sequence>
<dbReference type="Proteomes" id="UP000283095">
    <property type="component" value="Chromosome"/>
</dbReference>
<accession>A0A3Q9RJV2</accession>
<reference evidence="1 2" key="1">
    <citation type="submission" date="2018-01" db="EMBL/GenBank/DDBJ databases">
        <title>Bacillus asahii Genome sequencing and assembly.</title>
        <authorList>
            <person name="Jiang H."/>
            <person name="Feng Y."/>
            <person name="Zhao F."/>
            <person name="Lin X."/>
        </authorList>
    </citation>
    <scope>NUCLEOTIDE SEQUENCE [LARGE SCALE GENOMIC DNA]</scope>
    <source>
        <strain evidence="1 2">OM18</strain>
    </source>
</reference>
<evidence type="ECO:0000313" key="2">
    <source>
        <dbReference type="Proteomes" id="UP000283095"/>
    </source>
</evidence>
<organism evidence="1 2">
    <name type="scientific">Peribacillus asahii</name>
    <dbReference type="NCBI Taxonomy" id="228899"/>
    <lineage>
        <taxon>Bacteria</taxon>
        <taxon>Bacillati</taxon>
        <taxon>Bacillota</taxon>
        <taxon>Bacilli</taxon>
        <taxon>Bacillales</taxon>
        <taxon>Bacillaceae</taxon>
        <taxon>Peribacillus</taxon>
    </lineage>
</organism>
<dbReference type="AlphaFoldDB" id="A0A3Q9RJV2"/>
<dbReference type="EMBL" id="CP026095">
    <property type="protein sequence ID" value="AZV41012.1"/>
    <property type="molecule type" value="Genomic_DNA"/>
</dbReference>
<evidence type="ECO:0000313" key="1">
    <source>
        <dbReference type="EMBL" id="AZV41012.1"/>
    </source>
</evidence>
<protein>
    <submittedName>
        <fullName evidence="1">Uncharacterized protein</fullName>
    </submittedName>
</protein>